<sequence length="296" mass="32879">MSEAVAEPLSAVTLPEPVWTATADAHRARAEAFLTPHTDRMRRGVRHPVWDFLFDYYSLRPGRLRRWHPGYGVTLTGARAAEYDGTTGYRRVPDGVRVDPAHLAARADTVAFIHRLLTATAARPPRFGCFGMHEWAMVYRSAKPRHTQLPLRLGSAGTDAVLETTGLRCSHYDAFRFFTAAAEPRNETPLSRAAQVDHEQPGCVHTNMDLAKWSLKLTPLIPAGLLLDCFELAANARVLDMRASPYDLRDLGFAPIRVEEQAGRAEYVRLQSEIADRAAVLRAALIGRCENLLAAL</sequence>
<gene>
    <name evidence="1" type="ORF">BST26_01130</name>
</gene>
<name>A0A1X0DN55_9MYCO</name>
<dbReference type="AlphaFoldDB" id="A0A1X0DN55"/>
<reference evidence="1 2" key="1">
    <citation type="submission" date="2016-12" db="EMBL/GenBank/DDBJ databases">
        <title>The new phylogeny of genus Mycobacterium.</title>
        <authorList>
            <person name="Tortoli E."/>
            <person name="Trovato A."/>
            <person name="Cirillo D.M."/>
        </authorList>
    </citation>
    <scope>NUCLEOTIDE SEQUENCE [LARGE SCALE GENOMIC DNA]</scope>
    <source>
        <strain evidence="1 2">DSM 45130</strain>
    </source>
</reference>
<evidence type="ECO:0000313" key="1">
    <source>
        <dbReference type="EMBL" id="ORA73808.1"/>
    </source>
</evidence>
<dbReference type="RefSeq" id="WP_083028981.1">
    <property type="nucleotide sequence ID" value="NZ_AP022618.1"/>
</dbReference>
<proteinExistence type="predicted"/>
<evidence type="ECO:0000313" key="2">
    <source>
        <dbReference type="Proteomes" id="UP000192801"/>
    </source>
</evidence>
<dbReference type="Proteomes" id="UP000192801">
    <property type="component" value="Unassembled WGS sequence"/>
</dbReference>
<protein>
    <submittedName>
        <fullName evidence="1">3-methyladenine DNA glycosylase</fullName>
    </submittedName>
</protein>
<comment type="caution">
    <text evidence="1">The sequence shown here is derived from an EMBL/GenBank/DDBJ whole genome shotgun (WGS) entry which is preliminary data.</text>
</comment>
<keyword evidence="2" id="KW-1185">Reference proteome</keyword>
<dbReference type="STRING" id="444597.BST26_01130"/>
<organism evidence="1 2">
    <name type="scientific">Mycolicibacterium insubricum</name>
    <dbReference type="NCBI Taxonomy" id="444597"/>
    <lineage>
        <taxon>Bacteria</taxon>
        <taxon>Bacillati</taxon>
        <taxon>Actinomycetota</taxon>
        <taxon>Actinomycetes</taxon>
        <taxon>Mycobacteriales</taxon>
        <taxon>Mycobacteriaceae</taxon>
        <taxon>Mycolicibacterium</taxon>
    </lineage>
</organism>
<accession>A0A1X0DN55</accession>
<dbReference type="EMBL" id="MVHS01000002">
    <property type="protein sequence ID" value="ORA73808.1"/>
    <property type="molecule type" value="Genomic_DNA"/>
</dbReference>